<organism evidence="2 3">
    <name type="scientific">Palleronia aestuarii</name>
    <dbReference type="NCBI Taxonomy" id="568105"/>
    <lineage>
        <taxon>Bacteria</taxon>
        <taxon>Pseudomonadati</taxon>
        <taxon>Pseudomonadota</taxon>
        <taxon>Alphaproteobacteria</taxon>
        <taxon>Rhodobacterales</taxon>
        <taxon>Roseobacteraceae</taxon>
        <taxon>Palleronia</taxon>
    </lineage>
</organism>
<dbReference type="CDD" id="cd14797">
    <property type="entry name" value="DUF302"/>
    <property type="match status" value="1"/>
</dbReference>
<reference evidence="2 3" key="1">
    <citation type="submission" date="2018-06" db="EMBL/GenBank/DDBJ databases">
        <title>Genomic Encyclopedia of Archaeal and Bacterial Type Strains, Phase II (KMG-II): from individual species to whole genera.</title>
        <authorList>
            <person name="Goeker M."/>
        </authorList>
    </citation>
    <scope>NUCLEOTIDE SEQUENCE [LARGE SCALE GENOMIC DNA]</scope>
    <source>
        <strain evidence="2 3">DSM 22009</strain>
    </source>
</reference>
<comment type="caution">
    <text evidence="2">The sequence shown here is derived from an EMBL/GenBank/DDBJ whole genome shotgun (WGS) entry which is preliminary data.</text>
</comment>
<dbReference type="Gene3D" id="3.30.310.70">
    <property type="entry name" value="TT1751-like domain"/>
    <property type="match status" value="1"/>
</dbReference>
<name>A0A2W7NM04_9RHOB</name>
<protein>
    <submittedName>
        <fullName evidence="2">Uncharacterized protein (DUF302 family)</fullName>
    </submittedName>
</protein>
<dbReference type="PANTHER" id="PTHR38342">
    <property type="entry name" value="SLR5037 PROTEIN"/>
    <property type="match status" value="1"/>
</dbReference>
<dbReference type="InterPro" id="IPR005180">
    <property type="entry name" value="DUF302"/>
</dbReference>
<feature type="domain" description="DUF302" evidence="1">
    <location>
        <begin position="51"/>
        <end position="110"/>
    </location>
</feature>
<dbReference type="EMBL" id="QKZL01000004">
    <property type="protein sequence ID" value="PZX17674.1"/>
    <property type="molecule type" value="Genomic_DNA"/>
</dbReference>
<dbReference type="OrthoDB" id="9799367at2"/>
<proteinExistence type="predicted"/>
<dbReference type="InterPro" id="IPR035923">
    <property type="entry name" value="TT1751-like_sf"/>
</dbReference>
<sequence>MRHILIATLALAATPALSDIETRNAEGSVVEVMDRLETAVEEAGATIFARIDHGAGASDAGLDLPESELLIFGNPKLGTPVMQEDIEAGLFLPLKMLVYSDGDGQTRVAYEEIGDTFDDLDMGDDLEALGRMEDAMRNFADAASGSG</sequence>
<dbReference type="Pfam" id="PF03625">
    <property type="entry name" value="DUF302"/>
    <property type="match status" value="1"/>
</dbReference>
<dbReference type="AlphaFoldDB" id="A0A2W7NM04"/>
<evidence type="ECO:0000313" key="3">
    <source>
        <dbReference type="Proteomes" id="UP000248916"/>
    </source>
</evidence>
<dbReference type="Proteomes" id="UP000248916">
    <property type="component" value="Unassembled WGS sequence"/>
</dbReference>
<keyword evidence="3" id="KW-1185">Reference proteome</keyword>
<dbReference type="SUPFAM" id="SSF103247">
    <property type="entry name" value="TT1751-like"/>
    <property type="match status" value="1"/>
</dbReference>
<dbReference type="PANTHER" id="PTHR38342:SF2">
    <property type="entry name" value="INNER MEMBRANE OR EXPORTED"/>
    <property type="match status" value="1"/>
</dbReference>
<dbReference type="RefSeq" id="WP_111536561.1">
    <property type="nucleotide sequence ID" value="NZ_QKZL01000004.1"/>
</dbReference>
<gene>
    <name evidence="2" type="ORF">LX81_01399</name>
</gene>
<evidence type="ECO:0000313" key="2">
    <source>
        <dbReference type="EMBL" id="PZX17674.1"/>
    </source>
</evidence>
<evidence type="ECO:0000259" key="1">
    <source>
        <dbReference type="Pfam" id="PF03625"/>
    </source>
</evidence>
<accession>A0A2W7NM04</accession>